<comment type="caution">
    <text evidence="1">The sequence shown here is derived from an EMBL/GenBank/DDBJ whole genome shotgun (WGS) entry which is preliminary data.</text>
</comment>
<dbReference type="Proteomes" id="UP001143910">
    <property type="component" value="Unassembled WGS sequence"/>
</dbReference>
<proteinExistence type="predicted"/>
<organism evidence="1 2">
    <name type="scientific">Zarea fungicola</name>
    <dbReference type="NCBI Taxonomy" id="93591"/>
    <lineage>
        <taxon>Eukaryota</taxon>
        <taxon>Fungi</taxon>
        <taxon>Dikarya</taxon>
        <taxon>Ascomycota</taxon>
        <taxon>Pezizomycotina</taxon>
        <taxon>Sordariomycetes</taxon>
        <taxon>Hypocreomycetidae</taxon>
        <taxon>Hypocreales</taxon>
        <taxon>Cordycipitaceae</taxon>
        <taxon>Zarea</taxon>
    </lineage>
</organism>
<gene>
    <name evidence="1" type="ORF">NQ176_g722</name>
</gene>
<evidence type="ECO:0000313" key="1">
    <source>
        <dbReference type="EMBL" id="KAJ2983399.1"/>
    </source>
</evidence>
<protein>
    <submittedName>
        <fullName evidence="1">Uncharacterized protein</fullName>
    </submittedName>
</protein>
<reference evidence="1" key="1">
    <citation type="submission" date="2022-08" db="EMBL/GenBank/DDBJ databases">
        <title>Genome Sequence of Lecanicillium fungicola.</title>
        <authorList>
            <person name="Buettner E."/>
        </authorList>
    </citation>
    <scope>NUCLEOTIDE SEQUENCE</scope>
    <source>
        <strain evidence="1">Babe33</strain>
    </source>
</reference>
<name>A0ACC1NWG1_9HYPO</name>
<accession>A0ACC1NWG1</accession>
<dbReference type="EMBL" id="JANJQO010000031">
    <property type="protein sequence ID" value="KAJ2983399.1"/>
    <property type="molecule type" value="Genomic_DNA"/>
</dbReference>
<sequence length="177" mass="20782">MVVIQRTWFDMVGVDACERSFCIAFAFLSGETEEDYSWALQHLRSLYQRELPSVVLTDRCLAAMNAAAEWFPASKSLLCIWHVNKAVLQYCRPAFLAEGTQGEKRWDNFYALWHAIVASPSETIFQERLAYFEHQYAEKYTDAVGYIRTTWLDLFKERIVRAWADQHLHFERKESIP</sequence>
<keyword evidence="2" id="KW-1185">Reference proteome</keyword>
<evidence type="ECO:0000313" key="2">
    <source>
        <dbReference type="Proteomes" id="UP001143910"/>
    </source>
</evidence>